<organism evidence="1 2">
    <name type="scientific">Trichinella pseudospiralis</name>
    <name type="common">Parasitic roundworm</name>
    <dbReference type="NCBI Taxonomy" id="6337"/>
    <lineage>
        <taxon>Eukaryota</taxon>
        <taxon>Metazoa</taxon>
        <taxon>Ecdysozoa</taxon>
        <taxon>Nematoda</taxon>
        <taxon>Enoplea</taxon>
        <taxon>Dorylaimia</taxon>
        <taxon>Trichinellida</taxon>
        <taxon>Trichinellidae</taxon>
        <taxon>Trichinella</taxon>
    </lineage>
</organism>
<evidence type="ECO:0000313" key="2">
    <source>
        <dbReference type="Proteomes" id="UP000054995"/>
    </source>
</evidence>
<reference evidence="1 2" key="1">
    <citation type="submission" date="2015-01" db="EMBL/GenBank/DDBJ databases">
        <title>Evolution of Trichinella species and genotypes.</title>
        <authorList>
            <person name="Korhonen P.K."/>
            <person name="Edoardo P."/>
            <person name="Giuseppe L.R."/>
            <person name="Gasser R.B."/>
        </authorList>
    </citation>
    <scope>NUCLEOTIDE SEQUENCE [LARGE SCALE GENOMIC DNA]</scope>
    <source>
        <strain evidence="1">ISS470</strain>
    </source>
</reference>
<dbReference type="AlphaFoldDB" id="A0A0V1FF82"/>
<keyword evidence="2" id="KW-1185">Reference proteome</keyword>
<dbReference type="Proteomes" id="UP000054995">
    <property type="component" value="Unassembled WGS sequence"/>
</dbReference>
<name>A0A0V1FF82_TRIPS</name>
<sequence length="61" mass="7380">MKIQWNSIIAMGLKDREFNRHNRVCIHFILIYFYRNSPDIVITELVLLYLTKSKSMLISYE</sequence>
<comment type="caution">
    <text evidence="1">The sequence shown here is derived from an EMBL/GenBank/DDBJ whole genome shotgun (WGS) entry which is preliminary data.</text>
</comment>
<evidence type="ECO:0000313" key="1">
    <source>
        <dbReference type="EMBL" id="KRY83939.1"/>
    </source>
</evidence>
<dbReference type="EMBL" id="JYDT01000127">
    <property type="protein sequence ID" value="KRY83939.1"/>
    <property type="molecule type" value="Genomic_DNA"/>
</dbReference>
<accession>A0A0V1FF82</accession>
<protein>
    <submittedName>
        <fullName evidence="1">Uncharacterized protein</fullName>
    </submittedName>
</protein>
<gene>
    <name evidence="1" type="ORF">T4D_16377</name>
</gene>
<proteinExistence type="predicted"/>